<evidence type="ECO:0000313" key="2">
    <source>
        <dbReference type="Proteomes" id="UP000823674"/>
    </source>
</evidence>
<feature type="non-terminal residue" evidence="1">
    <location>
        <position position="115"/>
    </location>
</feature>
<name>A0ABQ7KWB2_BRACM</name>
<accession>A0ABQ7KWB2</accession>
<keyword evidence="2" id="KW-1185">Reference proteome</keyword>
<dbReference type="Proteomes" id="UP000823674">
    <property type="component" value="Chromosome A07"/>
</dbReference>
<protein>
    <submittedName>
        <fullName evidence="1">Uncharacterized protein</fullName>
    </submittedName>
</protein>
<dbReference type="EMBL" id="JADBGQ010000009">
    <property type="protein sequence ID" value="KAG5378587.1"/>
    <property type="molecule type" value="Genomic_DNA"/>
</dbReference>
<sequence length="115" mass="12539">MANLSLSLSQILATHSDRLLCVGSRRIWGTVGLFDGKGAFPRYVATELSSTRPSLSSSATELSSTAPSLSSTVMKLSLGGDRALSLFLLLKSKSAWLEGTRRKNREREECKAEQY</sequence>
<comment type="caution">
    <text evidence="1">The sequence shown here is derived from an EMBL/GenBank/DDBJ whole genome shotgun (WGS) entry which is preliminary data.</text>
</comment>
<reference evidence="1 2" key="1">
    <citation type="submission" date="2021-03" db="EMBL/GenBank/DDBJ databases">
        <authorList>
            <person name="King G.J."/>
            <person name="Bancroft I."/>
            <person name="Baten A."/>
            <person name="Bloomfield J."/>
            <person name="Borpatragohain P."/>
            <person name="He Z."/>
            <person name="Irish N."/>
            <person name="Irwin J."/>
            <person name="Liu K."/>
            <person name="Mauleon R.P."/>
            <person name="Moore J."/>
            <person name="Morris R."/>
            <person name="Ostergaard L."/>
            <person name="Wang B."/>
            <person name="Wells R."/>
        </authorList>
    </citation>
    <scope>NUCLEOTIDE SEQUENCE [LARGE SCALE GENOMIC DNA]</scope>
    <source>
        <strain evidence="1">R-o-18</strain>
        <tissue evidence="1">Leaf</tissue>
    </source>
</reference>
<gene>
    <name evidence="1" type="primary">A07g504160.1_BraROA</name>
    <name evidence="1" type="ORF">IGI04_026429</name>
</gene>
<proteinExistence type="predicted"/>
<organism evidence="1 2">
    <name type="scientific">Brassica rapa subsp. trilocularis</name>
    <dbReference type="NCBI Taxonomy" id="1813537"/>
    <lineage>
        <taxon>Eukaryota</taxon>
        <taxon>Viridiplantae</taxon>
        <taxon>Streptophyta</taxon>
        <taxon>Embryophyta</taxon>
        <taxon>Tracheophyta</taxon>
        <taxon>Spermatophyta</taxon>
        <taxon>Magnoliopsida</taxon>
        <taxon>eudicotyledons</taxon>
        <taxon>Gunneridae</taxon>
        <taxon>Pentapetalae</taxon>
        <taxon>rosids</taxon>
        <taxon>malvids</taxon>
        <taxon>Brassicales</taxon>
        <taxon>Brassicaceae</taxon>
        <taxon>Brassiceae</taxon>
        <taxon>Brassica</taxon>
    </lineage>
</organism>
<evidence type="ECO:0000313" key="1">
    <source>
        <dbReference type="EMBL" id="KAG5378587.1"/>
    </source>
</evidence>